<evidence type="ECO:0000259" key="2">
    <source>
        <dbReference type="Pfam" id="PF18962"/>
    </source>
</evidence>
<feature type="domain" description="Secretion system C-terminal sorting" evidence="2">
    <location>
        <begin position="467"/>
        <end position="537"/>
    </location>
</feature>
<dbReference type="NCBIfam" id="TIGR04183">
    <property type="entry name" value="Por_Secre_tail"/>
    <property type="match status" value="1"/>
</dbReference>
<dbReference type="EMBL" id="FOFB01000010">
    <property type="protein sequence ID" value="SEQ44855.1"/>
    <property type="molecule type" value="Genomic_DNA"/>
</dbReference>
<dbReference type="OrthoDB" id="9811934at2"/>
<dbReference type="Proteomes" id="UP000199021">
    <property type="component" value="Unassembled WGS sequence"/>
</dbReference>
<dbReference type="InParanoid" id="A0A1H9G3W8"/>
<organism evidence="3 4">
    <name type="scientific">Neolewinella agarilytica</name>
    <dbReference type="NCBI Taxonomy" id="478744"/>
    <lineage>
        <taxon>Bacteria</taxon>
        <taxon>Pseudomonadati</taxon>
        <taxon>Bacteroidota</taxon>
        <taxon>Saprospiria</taxon>
        <taxon>Saprospirales</taxon>
        <taxon>Lewinellaceae</taxon>
        <taxon>Neolewinella</taxon>
    </lineage>
</organism>
<dbReference type="AlphaFoldDB" id="A0A1H9G3W8"/>
<proteinExistence type="predicted"/>
<keyword evidence="1" id="KW-0732">Signal</keyword>
<sequence length="544" mass="61651">MNSSIFPGILLSSLFVLLFFSGSEAAAQTPCTFNVRTETSQLNTIFNAVVPYENSYKTVGIVRSNEFPHPIGSIIYTADYTGNYFVNKTAYNDEKSLESWARESFISKSEQLYFTGYVNGTGRELLLGKHDLNSDSLLIRTVPHFSYPDQGFFTGIGVKEINEQFFVYGNYKSEHPDFFQDAIVLEVDSMLNLNKSLIIQVSPLSQTSVQDLLARDNGNILVLFCEIESGTFCEPYTKLHIREYDPTLSFYLHEFSFNDTSLISSSNTSLHEAPDGSIYLHAQRLTYLNTNPRCNAAYYEDPRIFKFNDTLGLEWERDFTRPDDFEWESRIADIAPTQDGNFVTVYSQAIPADTPELTFQKVVQLIKFTPDGKLLWRRLYSAFGESDTISVNNKIYDLKPTSDGGFIMVGESQREITNFETDTTEAFRQRGWILKVDAEGRLRPSCLDTTSVSVPWNSAEVVGGIAFPNPTSDLLNVQPRGDWGQHLVFSITDQLGRLIRRHRASIPFTGEVNYSIDVKSLLPGVYHLTVEDGEQRWASTFVKR</sequence>
<feature type="chain" id="PRO_5011755220" evidence="1">
    <location>
        <begin position="27"/>
        <end position="544"/>
    </location>
</feature>
<dbReference type="Pfam" id="PF18962">
    <property type="entry name" value="Por_Secre_tail"/>
    <property type="match status" value="1"/>
</dbReference>
<dbReference type="STRING" id="478744.SAMN05444359_11030"/>
<dbReference type="InterPro" id="IPR026444">
    <property type="entry name" value="Secre_tail"/>
</dbReference>
<evidence type="ECO:0000313" key="3">
    <source>
        <dbReference type="EMBL" id="SEQ44855.1"/>
    </source>
</evidence>
<gene>
    <name evidence="3" type="ORF">SAMN05444359_11030</name>
</gene>
<protein>
    <submittedName>
        <fullName evidence="3">Por secretion system C-terminal sorting domain-containing protein</fullName>
    </submittedName>
</protein>
<feature type="signal peptide" evidence="1">
    <location>
        <begin position="1"/>
        <end position="26"/>
    </location>
</feature>
<keyword evidence="4" id="KW-1185">Reference proteome</keyword>
<reference evidence="4" key="1">
    <citation type="submission" date="2016-10" db="EMBL/GenBank/DDBJ databases">
        <authorList>
            <person name="Varghese N."/>
            <person name="Submissions S."/>
        </authorList>
    </citation>
    <scope>NUCLEOTIDE SEQUENCE [LARGE SCALE GENOMIC DNA]</scope>
    <source>
        <strain evidence="4">DSM 24740</strain>
    </source>
</reference>
<evidence type="ECO:0000256" key="1">
    <source>
        <dbReference type="SAM" id="SignalP"/>
    </source>
</evidence>
<accession>A0A1H9G3W8</accession>
<name>A0A1H9G3W8_9BACT</name>
<evidence type="ECO:0000313" key="4">
    <source>
        <dbReference type="Proteomes" id="UP000199021"/>
    </source>
</evidence>
<dbReference type="RefSeq" id="WP_139211838.1">
    <property type="nucleotide sequence ID" value="NZ_FOFB01000010.1"/>
</dbReference>